<sequence length="100" mass="10640">MAEPVNLDLTVQEGAVVSKTLLERPSGSLTLFAFGKGQRLSPHSAPYDAYIVLLEGRLSVTVGEETATLTAGTGILMPAMVLHALEALEDSRFLLVMLKA</sequence>
<organism evidence="2 3">
    <name type="scientific">Winmispira thermophila (strain ATCC 700085 / DSM 6578 / Z-1203)</name>
    <name type="common">Spirochaeta thermophila</name>
    <dbReference type="NCBI Taxonomy" id="869211"/>
    <lineage>
        <taxon>Bacteria</taxon>
        <taxon>Pseudomonadati</taxon>
        <taxon>Spirochaetota</taxon>
        <taxon>Spirochaetia</taxon>
        <taxon>Winmispirales</taxon>
        <taxon>Winmispiraceae</taxon>
        <taxon>Winmispira</taxon>
    </lineage>
</organism>
<proteinExistence type="predicted"/>
<dbReference type="EMBL" id="CP002903">
    <property type="protein sequence ID" value="AEJ60904.1"/>
    <property type="molecule type" value="Genomic_DNA"/>
</dbReference>
<dbReference type="InterPro" id="IPR013096">
    <property type="entry name" value="Cupin_2"/>
</dbReference>
<dbReference type="Pfam" id="PF07883">
    <property type="entry name" value="Cupin_2"/>
    <property type="match status" value="1"/>
</dbReference>
<evidence type="ECO:0000259" key="1">
    <source>
        <dbReference type="Pfam" id="PF07883"/>
    </source>
</evidence>
<protein>
    <submittedName>
        <fullName evidence="2">Cupin 2 conserved barrel domain protein</fullName>
    </submittedName>
</protein>
<dbReference type="STRING" id="869211.Spith_0624"/>
<evidence type="ECO:0000313" key="3">
    <source>
        <dbReference type="Proteomes" id="UP000007254"/>
    </source>
</evidence>
<feature type="domain" description="Cupin type-2" evidence="1">
    <location>
        <begin position="32"/>
        <end position="96"/>
    </location>
</feature>
<accession>G0GA68</accession>
<gene>
    <name evidence="2" type="ordered locus">Spith_0624</name>
</gene>
<dbReference type="Gene3D" id="2.60.120.10">
    <property type="entry name" value="Jelly Rolls"/>
    <property type="match status" value="1"/>
</dbReference>
<keyword evidence="3" id="KW-1185">Reference proteome</keyword>
<dbReference type="PANTHER" id="PTHR37694">
    <property type="entry name" value="SLR8022 PROTEIN"/>
    <property type="match status" value="1"/>
</dbReference>
<dbReference type="InterPro" id="IPR011051">
    <property type="entry name" value="RmlC_Cupin_sf"/>
</dbReference>
<dbReference type="HOGENOM" id="CLU_141446_2_0_12"/>
<evidence type="ECO:0000313" key="2">
    <source>
        <dbReference type="EMBL" id="AEJ60904.1"/>
    </source>
</evidence>
<dbReference type="InterPro" id="IPR014710">
    <property type="entry name" value="RmlC-like_jellyroll"/>
</dbReference>
<dbReference type="KEGG" id="stq:Spith_0624"/>
<dbReference type="SUPFAM" id="SSF51182">
    <property type="entry name" value="RmlC-like cupins"/>
    <property type="match status" value="1"/>
</dbReference>
<name>G0GA68_WINT7</name>
<dbReference type="Proteomes" id="UP000007254">
    <property type="component" value="Chromosome"/>
</dbReference>
<dbReference type="CDD" id="cd02230">
    <property type="entry name" value="cupin_HP0902-like"/>
    <property type="match status" value="1"/>
</dbReference>
<reference evidence="2 3" key="1">
    <citation type="submission" date="2011-06" db="EMBL/GenBank/DDBJ databases">
        <title>The complete genome of Spirochaeta thermophila DSM 6578.</title>
        <authorList>
            <consortium name="US DOE Joint Genome Institute (JGI-PGF)"/>
            <person name="Lucas S."/>
            <person name="Lapidus A."/>
            <person name="Bruce D."/>
            <person name="Goodwin L."/>
            <person name="Pitluck S."/>
            <person name="Peters L."/>
            <person name="Kyrpides N."/>
            <person name="Mavromatis K."/>
            <person name="Ivanova N."/>
            <person name="Mikailova N."/>
            <person name="Pagani I."/>
            <person name="Chertkov O."/>
            <person name="Detter J.C."/>
            <person name="Tapia R."/>
            <person name="Han C."/>
            <person name="Land M."/>
            <person name="Hauser L."/>
            <person name="Markowitz V."/>
            <person name="Cheng J.-F."/>
            <person name="Hugenholtz P."/>
            <person name="Woyke T."/>
            <person name="Wu D."/>
            <person name="Spring S."/>
            <person name="Merkhoffer B."/>
            <person name="Schneider S."/>
            <person name="Klenk H.-P."/>
            <person name="Eisen J.A."/>
        </authorList>
    </citation>
    <scope>NUCLEOTIDE SEQUENCE [LARGE SCALE GENOMIC DNA]</scope>
    <source>
        <strain evidence="3">ATCC 700085 / DSM 6578 / Z-1203</strain>
    </source>
</reference>
<dbReference type="AlphaFoldDB" id="G0GA68"/>
<dbReference type="OrthoDB" id="9793184at2"/>
<dbReference type="PANTHER" id="PTHR37694:SF1">
    <property type="entry name" value="SLR8022 PROTEIN"/>
    <property type="match status" value="1"/>
</dbReference>
<dbReference type="RefSeq" id="WP_014624284.1">
    <property type="nucleotide sequence ID" value="NC_017583.1"/>
</dbReference>